<comment type="caution">
    <text evidence="1">The sequence shown here is derived from an EMBL/GenBank/DDBJ whole genome shotgun (WGS) entry which is preliminary data.</text>
</comment>
<name>A0A7V6P874_9HYPH</name>
<dbReference type="AlphaFoldDB" id="A0A7V6P874"/>
<gene>
    <name evidence="1" type="ORF">GXX48_01070</name>
</gene>
<organism evidence="1 2">
    <name type="scientific">Brucella intermedia</name>
    <dbReference type="NCBI Taxonomy" id="94625"/>
    <lineage>
        <taxon>Bacteria</taxon>
        <taxon>Pseudomonadati</taxon>
        <taxon>Pseudomonadota</taxon>
        <taxon>Alphaproteobacteria</taxon>
        <taxon>Hyphomicrobiales</taxon>
        <taxon>Brucellaceae</taxon>
        <taxon>Brucella/Ochrobactrum group</taxon>
        <taxon>Brucella</taxon>
    </lineage>
</organism>
<accession>A0A7V6P874</accession>
<reference evidence="1 2" key="1">
    <citation type="journal article" date="2020" name="Biotechnol. Biofuels">
        <title>New insights from the biogas microbiome by comprehensive genome-resolved metagenomics of nearly 1600 species originating from multiple anaerobic digesters.</title>
        <authorList>
            <person name="Campanaro S."/>
            <person name="Treu L."/>
            <person name="Rodriguez-R L.M."/>
            <person name="Kovalovszki A."/>
            <person name="Ziels R.M."/>
            <person name="Maus I."/>
            <person name="Zhu X."/>
            <person name="Kougias P.G."/>
            <person name="Basile A."/>
            <person name="Luo G."/>
            <person name="Schluter A."/>
            <person name="Konstantinidis K.T."/>
            <person name="Angelidaki I."/>
        </authorList>
    </citation>
    <scope>NUCLEOTIDE SEQUENCE [LARGE SCALE GENOMIC DNA]</scope>
    <source>
        <strain evidence="1">AS04akNAM_66</strain>
    </source>
</reference>
<dbReference type="EMBL" id="DUMN01000032">
    <property type="protein sequence ID" value="HHV66227.1"/>
    <property type="molecule type" value="Genomic_DNA"/>
</dbReference>
<proteinExistence type="predicted"/>
<sequence>MVTSAGPRKSSCNSGELDKLIAGRPDIKQYYSGGLKFKGIEPVPQSGFRLMPGTIDAGPVRKGLVTVNPTDSFTSFGPHSVPTTIYQQTFAASEVAGVHVLALTADVSFNYTVEVLTGGNWLSVSAPMGGGQSPVSRFVSFPPGQTRNSTAVRIVAAPGGVATFALDAVTVFTESGPTVAPRYKTLRQDQNNGFMFSFGPGFCDIWKNKTWVACVYMPELAAWMLPDLDFYAEASTVGVFHEDLQTIRVRRAGSDYEWTVDVWPYVGVPKIDYGGSYPKTDDIWEIFMRWSEGEASYCYLNITVNGEKATAVDFQSVATGQSVPIDGNSNADNWNDFCARLALAINDLPSLDGGVTVSQQALPGRARKLTVVFGGDASGEEYEVSCLVGNTSEVSALPSHTQIGKTDGEPVISALRGWPGTCALMQDRLGYARLKGQTAAQILSATGEYFTLNIEAGGDGAARLDRLRSQTSEKILRIKESKYFLAFTNLGTYFSTNRTISRNEPLNYVLASEVGIRPNTDPIDLEGLLYYVANNGRLILSMEYDDVSTSYNANPETLLSSHLIDGVTRNARQVGSTATDTNRMWLLREDGRLLSANVIRNQDILGICEWLCADGGKVREIAIDGYNDSWISVDRGGSLRHEYMQENLLFQQAVRTTTDLAGRVSGLPYPDGTVLWCEADGFILGPFSCQGGVIDLVDAYSQVIVGRWIAPIYESMPHVLVLDDDRILRRPGRIHTANISIIETTSIAVGANNRPPKDVALLETSDPADVPMPKKTKKIKITGIKGHAVDTTLVITQTRPGYLQVRDYSTGEKL</sequence>
<dbReference type="Proteomes" id="UP000551563">
    <property type="component" value="Unassembled WGS sequence"/>
</dbReference>
<evidence type="ECO:0000313" key="2">
    <source>
        <dbReference type="Proteomes" id="UP000551563"/>
    </source>
</evidence>
<protein>
    <submittedName>
        <fullName evidence="1">Uncharacterized protein</fullName>
    </submittedName>
</protein>
<evidence type="ECO:0000313" key="1">
    <source>
        <dbReference type="EMBL" id="HHV66227.1"/>
    </source>
</evidence>